<proteinExistence type="predicted"/>
<evidence type="ECO:0000259" key="3">
    <source>
        <dbReference type="Pfam" id="PF16344"/>
    </source>
</evidence>
<dbReference type="Pfam" id="PF16344">
    <property type="entry name" value="FecR_C"/>
    <property type="match status" value="1"/>
</dbReference>
<dbReference type="Gene3D" id="2.60.120.1440">
    <property type="match status" value="1"/>
</dbReference>
<dbReference type="InterPro" id="IPR032508">
    <property type="entry name" value="FecR_C"/>
</dbReference>
<evidence type="ECO:0000259" key="2">
    <source>
        <dbReference type="Pfam" id="PF04773"/>
    </source>
</evidence>
<feature type="domain" description="FecR protein" evidence="2">
    <location>
        <begin position="199"/>
        <end position="291"/>
    </location>
</feature>
<dbReference type="InterPro" id="IPR012373">
    <property type="entry name" value="Ferrdict_sens_TM"/>
</dbReference>
<dbReference type="PANTHER" id="PTHR30273">
    <property type="entry name" value="PERIPLASMIC SIGNAL SENSOR AND SIGMA FACTOR ACTIVATOR FECR-RELATED"/>
    <property type="match status" value="1"/>
</dbReference>
<dbReference type="Gene3D" id="3.55.50.30">
    <property type="match status" value="1"/>
</dbReference>
<dbReference type="InterPro" id="IPR006860">
    <property type="entry name" value="FecR"/>
</dbReference>
<keyword evidence="1" id="KW-1133">Transmembrane helix</keyword>
<keyword evidence="1" id="KW-0812">Transmembrane</keyword>
<gene>
    <name evidence="4" type="ORF">GGQ57_002477</name>
</gene>
<comment type="caution">
    <text evidence="4">The sequence shown here is derived from an EMBL/GenBank/DDBJ whole genome shotgun (WGS) entry which is preliminary data.</text>
</comment>
<evidence type="ECO:0008006" key="6">
    <source>
        <dbReference type="Google" id="ProtNLM"/>
    </source>
</evidence>
<evidence type="ECO:0000313" key="4">
    <source>
        <dbReference type="EMBL" id="MBB4622577.1"/>
    </source>
</evidence>
<feature type="transmembrane region" description="Helical" evidence="1">
    <location>
        <begin position="94"/>
        <end position="114"/>
    </location>
</feature>
<evidence type="ECO:0000256" key="1">
    <source>
        <dbReference type="SAM" id="Phobius"/>
    </source>
</evidence>
<feature type="domain" description="Protein FecR C-terminal" evidence="3">
    <location>
        <begin position="334"/>
        <end position="399"/>
    </location>
</feature>
<dbReference type="PANTHER" id="PTHR30273:SF2">
    <property type="entry name" value="PROTEIN FECR"/>
    <property type="match status" value="1"/>
</dbReference>
<organism evidence="4 5">
    <name type="scientific">Parabacteroides faecis</name>
    <dbReference type="NCBI Taxonomy" id="1217282"/>
    <lineage>
        <taxon>Bacteria</taxon>
        <taxon>Pseudomonadati</taxon>
        <taxon>Bacteroidota</taxon>
        <taxon>Bacteroidia</taxon>
        <taxon>Bacteroidales</taxon>
        <taxon>Tannerellaceae</taxon>
        <taxon>Parabacteroides</taxon>
    </lineage>
</organism>
<sequence length="408" mass="47193">MNKKQHIKTIDQLIHDDAFILWCLFPTEKLEQVWIDDYLTLYPEERENIEKAKQMVRLLKLNNSKLSSFEKDSLKKNITRDLEKRRKSRQIRLIWQYAAACILIVCTLGSLYLINKENVFQGGEALSLVDEIQLDTDQTEVELHLAEEKMEVADNATILVDQQGKIKVADKSNKNVEAVDCESYAENREEKKIRMNLLSVPKGRHSSLILPDGTKVWVNSGTVVQFPEIFEKEKRMIYVEGEVYLEVTKDESRPFYVKTNQMEVKVLGTSFCVVAYNDENYQSVILKEGSVAVEGNKGGKQVIKPNDLLVLENDQISVRQVNVYDYISWIDGILQFNEKNLGEVLRSISRYYRVQFSYSSDIEQIKCSGKLVLFDNMDQVLQTLQKTLSISFHRKDNLIEVNSINNQK</sequence>
<evidence type="ECO:0000313" key="5">
    <source>
        <dbReference type="Proteomes" id="UP000533637"/>
    </source>
</evidence>
<dbReference type="RefSeq" id="WP_183670939.1">
    <property type="nucleotide sequence ID" value="NZ_BMPB01000012.1"/>
</dbReference>
<dbReference type="Proteomes" id="UP000533637">
    <property type="component" value="Unassembled WGS sequence"/>
</dbReference>
<accession>A0ABR6KM52</accession>
<dbReference type="Pfam" id="PF04773">
    <property type="entry name" value="FecR"/>
    <property type="match status" value="1"/>
</dbReference>
<keyword evidence="1" id="KW-0472">Membrane</keyword>
<dbReference type="EMBL" id="JACHOC010000004">
    <property type="protein sequence ID" value="MBB4622577.1"/>
    <property type="molecule type" value="Genomic_DNA"/>
</dbReference>
<keyword evidence="5" id="KW-1185">Reference proteome</keyword>
<name>A0ABR6KM52_9BACT</name>
<reference evidence="4 5" key="1">
    <citation type="submission" date="2020-08" db="EMBL/GenBank/DDBJ databases">
        <title>Genomic Encyclopedia of Type Strains, Phase IV (KMG-IV): sequencing the most valuable type-strain genomes for metagenomic binning, comparative biology and taxonomic classification.</title>
        <authorList>
            <person name="Goeker M."/>
        </authorList>
    </citation>
    <scope>NUCLEOTIDE SEQUENCE [LARGE SCALE GENOMIC DNA]</scope>
    <source>
        <strain evidence="4 5">DSM 102983</strain>
    </source>
</reference>
<protein>
    <recommendedName>
        <fullName evidence="6">DUF4974 domain-containing protein</fullName>
    </recommendedName>
</protein>